<dbReference type="PRINTS" id="PR00080">
    <property type="entry name" value="SDRFAMILY"/>
</dbReference>
<feature type="binding site" evidence="5">
    <location>
        <begin position="153"/>
        <end position="157"/>
    </location>
    <ligand>
        <name>NADP(+)</name>
        <dbReference type="ChEBI" id="CHEBI:58349"/>
    </ligand>
</feature>
<evidence type="ECO:0000256" key="3">
    <source>
        <dbReference type="ARBA" id="ARBA00023002"/>
    </source>
</evidence>
<dbReference type="SMART" id="SM00822">
    <property type="entry name" value="PKS_KR"/>
    <property type="match status" value="1"/>
</dbReference>
<name>A0A2X3KKD9_9BACT</name>
<keyword evidence="6" id="KW-0276">Fatty acid metabolism</keyword>
<evidence type="ECO:0000313" key="9">
    <source>
        <dbReference type="Proteomes" id="UP000249818"/>
    </source>
</evidence>
<dbReference type="EC" id="1.1.1.100" evidence="6"/>
<dbReference type="SUPFAM" id="SSF51735">
    <property type="entry name" value="NAD(P)-binding Rossmann-fold domains"/>
    <property type="match status" value="1"/>
</dbReference>
<dbReference type="PANTHER" id="PTHR42760">
    <property type="entry name" value="SHORT-CHAIN DEHYDROGENASES/REDUCTASES FAMILY MEMBER"/>
    <property type="match status" value="1"/>
</dbReference>
<dbReference type="UniPathway" id="UPA00094"/>
<accession>A0A2X3KKD9</accession>
<comment type="similarity">
    <text evidence="1 6">Belongs to the short-chain dehydrogenases/reductases (SDR) family.</text>
</comment>
<dbReference type="OrthoDB" id="9803333at2"/>
<evidence type="ECO:0000256" key="5">
    <source>
        <dbReference type="PIRSR" id="PIRSR611284-2"/>
    </source>
</evidence>
<evidence type="ECO:0000259" key="7">
    <source>
        <dbReference type="SMART" id="SM00822"/>
    </source>
</evidence>
<organism evidence="8 9">
    <name type="scientific">Candidatus Bipolaricaulis anaerobius</name>
    <dbReference type="NCBI Taxonomy" id="2026885"/>
    <lineage>
        <taxon>Bacteria</taxon>
        <taxon>Candidatus Bipolaricaulota</taxon>
        <taxon>Candidatus Bipolaricaulia</taxon>
        <taxon>Candidatus Bipolaricaulales</taxon>
        <taxon>Candidatus Bipolaricaulaceae</taxon>
        <taxon>Candidatus Bipolaricaulis</taxon>
    </lineage>
</organism>
<dbReference type="FunFam" id="3.40.50.720:FF:000115">
    <property type="entry name" value="3-oxoacyl-[acyl-carrier-protein] reductase FabG"/>
    <property type="match status" value="1"/>
</dbReference>
<keyword evidence="6" id="KW-0275">Fatty acid biosynthesis</keyword>
<proteinExistence type="inferred from homology"/>
<comment type="function">
    <text evidence="6">Catalyzes the NADPH-dependent reduction of beta-ketoacyl-ACP substrates to beta-hydroxyacyl-ACP products, the first reductive step in the elongation cycle of fatty acid biosynthesis.</text>
</comment>
<reference evidence="9" key="1">
    <citation type="submission" date="2018-05" db="EMBL/GenBank/DDBJ databases">
        <authorList>
            <person name="Hao L."/>
        </authorList>
    </citation>
    <scope>NUCLEOTIDE SEQUENCE [LARGE SCALE GENOMIC DNA]</scope>
</reference>
<feature type="binding site" evidence="5">
    <location>
        <position position="186"/>
    </location>
    <ligand>
        <name>NADP(+)</name>
        <dbReference type="ChEBI" id="CHEBI:58349"/>
    </ligand>
</feature>
<keyword evidence="6" id="KW-0443">Lipid metabolism</keyword>
<dbReference type="InterPro" id="IPR002347">
    <property type="entry name" value="SDR_fam"/>
</dbReference>
<evidence type="ECO:0000256" key="4">
    <source>
        <dbReference type="PIRSR" id="PIRSR611284-1"/>
    </source>
</evidence>
<dbReference type="GO" id="GO:0004316">
    <property type="term" value="F:3-oxoacyl-[acyl-carrier-protein] reductase (NADPH) activity"/>
    <property type="evidence" value="ECO:0007669"/>
    <property type="project" value="UniProtKB-UniRule"/>
</dbReference>
<dbReference type="NCBIfam" id="NF005559">
    <property type="entry name" value="PRK07231.1"/>
    <property type="match status" value="1"/>
</dbReference>
<dbReference type="Pfam" id="PF13561">
    <property type="entry name" value="adh_short_C2"/>
    <property type="match status" value="1"/>
</dbReference>
<sequence>MRLKERVAIITGAARGIGRETALLFAREGAKVVVADVDSRGEEVATEIRQGNREALFMRTDITDREACRMMVESTIARFGVVDVLVNNAGIVRDGQLTKLSEADFDRVIHVNLKGTFNVTQAVAPYMIEKGCGRIINVASVVGLYGNFGQTNYAASKAGVIAMTRVWARELGRKGINVNAVAPGFISTEMTEGVPEKVLGMMRDKTPLGRLGTPREVANVFLFLASDEAAYVHGAVICVDGGLIT</sequence>
<dbReference type="NCBIfam" id="NF004198">
    <property type="entry name" value="PRK05653.1-3"/>
    <property type="match status" value="1"/>
</dbReference>
<dbReference type="NCBIfam" id="NF009466">
    <property type="entry name" value="PRK12826.1-2"/>
    <property type="match status" value="1"/>
</dbReference>
<dbReference type="PRINTS" id="PR00081">
    <property type="entry name" value="GDHRDH"/>
</dbReference>
<dbReference type="InterPro" id="IPR020904">
    <property type="entry name" value="Sc_DH/Rdtase_CS"/>
</dbReference>
<dbReference type="PROSITE" id="PS00061">
    <property type="entry name" value="ADH_SHORT"/>
    <property type="match status" value="1"/>
</dbReference>
<feature type="domain" description="Ketoreductase" evidence="7">
    <location>
        <begin position="6"/>
        <end position="184"/>
    </location>
</feature>
<keyword evidence="2 5" id="KW-0521">NADP</keyword>
<feature type="active site" description="Proton acceptor" evidence="4">
    <location>
        <position position="153"/>
    </location>
</feature>
<comment type="subunit">
    <text evidence="6">Homotetramer.</text>
</comment>
<protein>
    <recommendedName>
        <fullName evidence="6">3-oxoacyl-[acyl-carrier-protein] reductase</fullName>
        <ecNumber evidence="6">1.1.1.100</ecNumber>
    </recommendedName>
</protein>
<evidence type="ECO:0000256" key="6">
    <source>
        <dbReference type="RuleBase" id="RU366074"/>
    </source>
</evidence>
<dbReference type="CDD" id="cd05333">
    <property type="entry name" value="BKR_SDR_c"/>
    <property type="match status" value="1"/>
</dbReference>
<dbReference type="InterPro" id="IPR011284">
    <property type="entry name" value="3oxo_ACP_reduc"/>
</dbReference>
<gene>
    <name evidence="8" type="primary">fabG</name>
    <name evidence="8" type="ORF">BARAN1_1077</name>
</gene>
<dbReference type="PANTHER" id="PTHR42760:SF133">
    <property type="entry name" value="3-OXOACYL-[ACYL-CARRIER-PROTEIN] REDUCTASE"/>
    <property type="match status" value="1"/>
</dbReference>
<evidence type="ECO:0000256" key="2">
    <source>
        <dbReference type="ARBA" id="ARBA00022857"/>
    </source>
</evidence>
<dbReference type="KEGG" id="bana:BARAN1_1077"/>
<evidence type="ECO:0000256" key="1">
    <source>
        <dbReference type="ARBA" id="ARBA00006484"/>
    </source>
</evidence>
<keyword evidence="3 6" id="KW-0560">Oxidoreductase</keyword>
<keyword evidence="9" id="KW-1185">Reference proteome</keyword>
<comment type="pathway">
    <text evidence="6">Lipid metabolism; fatty acid biosynthesis.</text>
</comment>
<dbReference type="RefSeq" id="WP_122031513.1">
    <property type="nucleotide sequence ID" value="NZ_LS483254.1"/>
</dbReference>
<evidence type="ECO:0000313" key="8">
    <source>
        <dbReference type="EMBL" id="SQD93101.1"/>
    </source>
</evidence>
<feature type="binding site" evidence="5">
    <location>
        <position position="88"/>
    </location>
    <ligand>
        <name>NADP(+)</name>
        <dbReference type="ChEBI" id="CHEBI:58349"/>
    </ligand>
</feature>
<dbReference type="GO" id="GO:0048038">
    <property type="term" value="F:quinone binding"/>
    <property type="evidence" value="ECO:0007669"/>
    <property type="project" value="TreeGrafter"/>
</dbReference>
<dbReference type="InterPro" id="IPR036291">
    <property type="entry name" value="NAD(P)-bd_dom_sf"/>
</dbReference>
<dbReference type="InterPro" id="IPR057326">
    <property type="entry name" value="KR_dom"/>
</dbReference>
<dbReference type="GO" id="GO:0051287">
    <property type="term" value="F:NAD binding"/>
    <property type="evidence" value="ECO:0007669"/>
    <property type="project" value="UniProtKB-UniRule"/>
</dbReference>
<dbReference type="GO" id="GO:0006633">
    <property type="term" value="P:fatty acid biosynthetic process"/>
    <property type="evidence" value="ECO:0007669"/>
    <property type="project" value="UniProtKB-UniPathway"/>
</dbReference>
<feature type="binding site" evidence="5">
    <location>
        <begin position="12"/>
        <end position="15"/>
    </location>
    <ligand>
        <name>NADP(+)</name>
        <dbReference type="ChEBI" id="CHEBI:58349"/>
    </ligand>
</feature>
<dbReference type="NCBIfam" id="TIGR01830">
    <property type="entry name" value="3oxo_ACP_reduc"/>
    <property type="match status" value="1"/>
</dbReference>
<comment type="catalytic activity">
    <reaction evidence="6">
        <text>a (3R)-hydroxyacyl-[ACP] + NADP(+) = a 3-oxoacyl-[ACP] + NADPH + H(+)</text>
        <dbReference type="Rhea" id="RHEA:17397"/>
        <dbReference type="Rhea" id="RHEA-COMP:9916"/>
        <dbReference type="Rhea" id="RHEA-COMP:9945"/>
        <dbReference type="ChEBI" id="CHEBI:15378"/>
        <dbReference type="ChEBI" id="CHEBI:57783"/>
        <dbReference type="ChEBI" id="CHEBI:58349"/>
        <dbReference type="ChEBI" id="CHEBI:78776"/>
        <dbReference type="ChEBI" id="CHEBI:78827"/>
        <dbReference type="EC" id="1.1.1.100"/>
    </reaction>
</comment>
<dbReference type="Proteomes" id="UP000249818">
    <property type="component" value="Chromosome BARAN1"/>
</dbReference>
<dbReference type="EMBL" id="LS483254">
    <property type="protein sequence ID" value="SQD93101.1"/>
    <property type="molecule type" value="Genomic_DNA"/>
</dbReference>
<dbReference type="AlphaFoldDB" id="A0A2X3KKD9"/>
<keyword evidence="6" id="KW-0444">Lipid biosynthesis</keyword>
<dbReference type="Gene3D" id="3.40.50.720">
    <property type="entry name" value="NAD(P)-binding Rossmann-like Domain"/>
    <property type="match status" value="1"/>
</dbReference>